<name>A0A3M0JPN8_HIRRU</name>
<evidence type="ECO:0000313" key="6">
    <source>
        <dbReference type="Proteomes" id="UP000269221"/>
    </source>
</evidence>
<dbReference type="PROSITE" id="PS50001">
    <property type="entry name" value="SH2"/>
    <property type="match status" value="1"/>
</dbReference>
<evidence type="ECO:0000256" key="3">
    <source>
        <dbReference type="SAM" id="MobiDB-lite"/>
    </source>
</evidence>
<dbReference type="AlphaFoldDB" id="A0A3M0JPN8"/>
<dbReference type="PANTHER" id="PTHR15127">
    <property type="entry name" value="HEAVYWEIGHT, ISOFORM A"/>
    <property type="match status" value="1"/>
</dbReference>
<feature type="region of interest" description="Disordered" evidence="3">
    <location>
        <begin position="1"/>
        <end position="224"/>
    </location>
</feature>
<dbReference type="SUPFAM" id="SSF55550">
    <property type="entry name" value="SH2 domain"/>
    <property type="match status" value="1"/>
</dbReference>
<feature type="compositionally biased region" description="Basic and acidic residues" evidence="3">
    <location>
        <begin position="204"/>
        <end position="224"/>
    </location>
</feature>
<evidence type="ECO:0000256" key="1">
    <source>
        <dbReference type="ARBA" id="ARBA00022999"/>
    </source>
</evidence>
<reference evidence="5 6" key="1">
    <citation type="submission" date="2018-07" db="EMBL/GenBank/DDBJ databases">
        <title>A high quality draft genome assembly of the barn swallow (H. rustica rustica).</title>
        <authorList>
            <person name="Formenti G."/>
            <person name="Chiara M."/>
            <person name="Poveda L."/>
            <person name="Francoijs K.-J."/>
            <person name="Bonisoli-Alquati A."/>
            <person name="Canova L."/>
            <person name="Gianfranceschi L."/>
            <person name="Horner D.S."/>
            <person name="Saino N."/>
        </authorList>
    </citation>
    <scope>NUCLEOTIDE SEQUENCE [LARGE SCALE GENOMIC DNA]</scope>
    <source>
        <strain evidence="5">Chelidonia</strain>
        <tissue evidence="5">Blood</tissue>
    </source>
</reference>
<proteinExistence type="predicted"/>
<sequence>MLEQAQNRRLLLDSDSDEEPAKPRAEPTARSKPTDILQEDPQPQSKKPRTESWERGVGKLSTKAQLAGLVARRKQKPDPALDNGMGTGGGAAGPGTCSDSPRGDLAPCSEPGLGSSLGRGEIRALSPFPGASLVKQGPGESEYSEPFEGEQDPAPEGGCDEEATGCPRQGEGRRVRPRRGPQLYDTPSEEWDTAGDGPGGPPARESRLPRDDERPADEYDQPWEWKKDHISRAFAVQFESPERSPSLSRQLPRSPRAPGGPRPGCPPSPRHVDTSLPLEKQAWYHGPIGRAGAETLLALCREGSFLVRDCETSPDDYSLSLRSSHGFVHVKLTRTREQHFTLGRAGAAFPSVPAAVGHYTARALPVRGARHLSLLYPVAAQPL</sequence>
<gene>
    <name evidence="5" type="ORF">DUI87_22711</name>
</gene>
<dbReference type="PRINTS" id="PR00401">
    <property type="entry name" value="SH2DOMAIN"/>
</dbReference>
<keyword evidence="6" id="KW-1185">Reference proteome</keyword>
<feature type="domain" description="SH2" evidence="4">
    <location>
        <begin position="283"/>
        <end position="378"/>
    </location>
</feature>
<protein>
    <recommendedName>
        <fullName evidence="4">SH2 domain-containing protein</fullName>
    </recommendedName>
</protein>
<evidence type="ECO:0000313" key="5">
    <source>
        <dbReference type="EMBL" id="RMC01024.1"/>
    </source>
</evidence>
<dbReference type="EMBL" id="QRBI01000142">
    <property type="protein sequence ID" value="RMC01024.1"/>
    <property type="molecule type" value="Genomic_DNA"/>
</dbReference>
<feature type="compositionally biased region" description="Low complexity" evidence="3">
    <location>
        <begin position="243"/>
        <end position="257"/>
    </location>
</feature>
<organism evidence="5 6">
    <name type="scientific">Hirundo rustica rustica</name>
    <dbReference type="NCBI Taxonomy" id="333673"/>
    <lineage>
        <taxon>Eukaryota</taxon>
        <taxon>Metazoa</taxon>
        <taxon>Chordata</taxon>
        <taxon>Craniata</taxon>
        <taxon>Vertebrata</taxon>
        <taxon>Euteleostomi</taxon>
        <taxon>Archelosauria</taxon>
        <taxon>Archosauria</taxon>
        <taxon>Dinosauria</taxon>
        <taxon>Saurischia</taxon>
        <taxon>Theropoda</taxon>
        <taxon>Coelurosauria</taxon>
        <taxon>Aves</taxon>
        <taxon>Neognathae</taxon>
        <taxon>Neoaves</taxon>
        <taxon>Telluraves</taxon>
        <taxon>Australaves</taxon>
        <taxon>Passeriformes</taxon>
        <taxon>Sylvioidea</taxon>
        <taxon>Hirundinidae</taxon>
        <taxon>Hirundo</taxon>
    </lineage>
</organism>
<dbReference type="InterPro" id="IPR036860">
    <property type="entry name" value="SH2_dom_sf"/>
</dbReference>
<feature type="compositionally biased region" description="Acidic residues" evidence="3">
    <location>
        <begin position="142"/>
        <end position="163"/>
    </location>
</feature>
<feature type="compositionally biased region" description="Pro residues" evidence="3">
    <location>
        <begin position="258"/>
        <end position="269"/>
    </location>
</feature>
<dbReference type="InterPro" id="IPR051846">
    <property type="entry name" value="SH2_domain_adapters"/>
</dbReference>
<dbReference type="InterPro" id="IPR000980">
    <property type="entry name" value="SH2"/>
</dbReference>
<feature type="region of interest" description="Disordered" evidence="3">
    <location>
        <begin position="238"/>
        <end position="274"/>
    </location>
</feature>
<evidence type="ECO:0000259" key="4">
    <source>
        <dbReference type="PROSITE" id="PS50001"/>
    </source>
</evidence>
<dbReference type="GO" id="GO:0001784">
    <property type="term" value="F:phosphotyrosine residue binding"/>
    <property type="evidence" value="ECO:0007669"/>
    <property type="project" value="TreeGrafter"/>
</dbReference>
<feature type="compositionally biased region" description="Basic and acidic residues" evidence="3">
    <location>
        <begin position="48"/>
        <end position="57"/>
    </location>
</feature>
<accession>A0A3M0JPN8</accession>
<evidence type="ECO:0000256" key="2">
    <source>
        <dbReference type="PROSITE-ProRule" id="PRU00191"/>
    </source>
</evidence>
<dbReference type="OrthoDB" id="5914531at2759"/>
<keyword evidence="1 2" id="KW-0727">SH2 domain</keyword>
<dbReference type="SMART" id="SM00252">
    <property type="entry name" value="SH2"/>
    <property type="match status" value="1"/>
</dbReference>
<comment type="caution">
    <text evidence="5">The sequence shown here is derived from an EMBL/GenBank/DDBJ whole genome shotgun (WGS) entry which is preliminary data.</text>
</comment>
<dbReference type="STRING" id="333673.A0A3M0JPN8"/>
<dbReference type="Gene3D" id="3.30.505.10">
    <property type="entry name" value="SH2 domain"/>
    <property type="match status" value="1"/>
</dbReference>
<dbReference type="Pfam" id="PF00017">
    <property type="entry name" value="SH2"/>
    <property type="match status" value="1"/>
</dbReference>
<feature type="compositionally biased region" description="Basic and acidic residues" evidence="3">
    <location>
        <begin position="19"/>
        <end position="33"/>
    </location>
</feature>
<dbReference type="PANTHER" id="PTHR15127:SF33">
    <property type="entry name" value="SH2 DOMAIN-CONTAINING ADAPTER PROTEIN D"/>
    <property type="match status" value="1"/>
</dbReference>
<dbReference type="Proteomes" id="UP000269221">
    <property type="component" value="Unassembled WGS sequence"/>
</dbReference>